<dbReference type="AlphaFoldDB" id="A0A4T3EYL9"/>
<evidence type="ECO:0008006" key="3">
    <source>
        <dbReference type="Google" id="ProtNLM"/>
    </source>
</evidence>
<proteinExistence type="predicted"/>
<protein>
    <recommendedName>
        <fullName evidence="3">Tetratricopeptide repeat protein</fullName>
    </recommendedName>
</protein>
<dbReference type="EMBL" id="SSHH01000004">
    <property type="protein sequence ID" value="TIX48959.1"/>
    <property type="molecule type" value="Genomic_DNA"/>
</dbReference>
<keyword evidence="2" id="KW-1185">Reference proteome</keyword>
<name>A0A4T3EYL9_9SPHN</name>
<gene>
    <name evidence="1" type="ORF">E5222_14585</name>
</gene>
<evidence type="ECO:0000313" key="1">
    <source>
        <dbReference type="EMBL" id="TIX48959.1"/>
    </source>
</evidence>
<dbReference type="RefSeq" id="WP_136694533.1">
    <property type="nucleotide sequence ID" value="NZ_SSHH01000004.1"/>
</dbReference>
<dbReference type="OrthoDB" id="7505978at2"/>
<dbReference type="InterPro" id="IPR011990">
    <property type="entry name" value="TPR-like_helical_dom_sf"/>
</dbReference>
<evidence type="ECO:0000313" key="2">
    <source>
        <dbReference type="Proteomes" id="UP000309389"/>
    </source>
</evidence>
<comment type="caution">
    <text evidence="1">The sequence shown here is derived from an EMBL/GenBank/DDBJ whole genome shotgun (WGS) entry which is preliminary data.</text>
</comment>
<organism evidence="1 2">
    <name type="scientific">Alteraurantiacibacter aquimixticola</name>
    <dbReference type="NCBI Taxonomy" id="2489173"/>
    <lineage>
        <taxon>Bacteria</taxon>
        <taxon>Pseudomonadati</taxon>
        <taxon>Pseudomonadota</taxon>
        <taxon>Alphaproteobacteria</taxon>
        <taxon>Sphingomonadales</taxon>
        <taxon>Erythrobacteraceae</taxon>
        <taxon>Alteraurantiacibacter</taxon>
    </lineage>
</organism>
<accession>A0A4T3EYL9</accession>
<sequence>MIGRAIWTAAIAGVALVAVFAQIDRAARFSPGWAAAVPAPFRGFAQYERARVQIVAGNAESALAESRQLVRVRPMPAEHLALLARAELLAENPDNGLAALEAAGGRGWREPVSQLAMVEAALASRNYPVAAQRIAALIAVREADRAQLAQLVGRLAAEAEGREALAGVLAIDGYWHRELLLRASFAMTPPQFAAMVASVREQGRELPCSTLGRIARRFANQGEEGAAASLRQAGCR</sequence>
<dbReference type="Proteomes" id="UP000309389">
    <property type="component" value="Unassembled WGS sequence"/>
</dbReference>
<dbReference type="SUPFAM" id="SSF48452">
    <property type="entry name" value="TPR-like"/>
    <property type="match status" value="1"/>
</dbReference>
<reference evidence="1 2" key="1">
    <citation type="submission" date="2019-04" db="EMBL/GenBank/DDBJ databases">
        <title>Altererythrobacter aquimixticola sp. nov., isolated from sediment of junction between the ocean and a freshwater spring.</title>
        <authorList>
            <person name="Yoon J.-H."/>
        </authorList>
    </citation>
    <scope>NUCLEOTIDE SEQUENCE [LARGE SCALE GENOMIC DNA]</scope>
    <source>
        <strain evidence="1 2">SSKS-13</strain>
    </source>
</reference>